<dbReference type="GO" id="GO:0000166">
    <property type="term" value="F:nucleotide binding"/>
    <property type="evidence" value="ECO:0007669"/>
    <property type="project" value="UniProtKB-KW"/>
</dbReference>
<feature type="compositionally biased region" description="Polar residues" evidence="8">
    <location>
        <begin position="180"/>
        <end position="194"/>
    </location>
</feature>
<evidence type="ECO:0000256" key="8">
    <source>
        <dbReference type="SAM" id="MobiDB-lite"/>
    </source>
</evidence>
<evidence type="ECO:0000256" key="1">
    <source>
        <dbReference type="ARBA" id="ARBA00001971"/>
    </source>
</evidence>
<keyword evidence="6" id="KW-0408">Iron</keyword>
<dbReference type="FunFam" id="3.90.1520.10:FF:000001">
    <property type="entry name" value="Guanylate cyclase soluble subunit beta-1"/>
    <property type="match status" value="1"/>
</dbReference>
<evidence type="ECO:0000256" key="2">
    <source>
        <dbReference type="ARBA" id="ARBA00012202"/>
    </source>
</evidence>
<protein>
    <recommendedName>
        <fullName evidence="2">guanylate cyclase</fullName>
        <ecNumber evidence="2">4.6.1.2</ecNumber>
    </recommendedName>
</protein>
<dbReference type="GO" id="GO:0070482">
    <property type="term" value="P:response to oxygen levels"/>
    <property type="evidence" value="ECO:0007669"/>
    <property type="project" value="TreeGrafter"/>
</dbReference>
<dbReference type="OrthoDB" id="6127067at2759"/>
<feature type="region of interest" description="Disordered" evidence="8">
    <location>
        <begin position="172"/>
        <end position="262"/>
    </location>
</feature>
<dbReference type="PANTHER" id="PTHR45655">
    <property type="entry name" value="GUANYLATE CYCLASE SOLUBLE SUBUNIT BETA-2"/>
    <property type="match status" value="1"/>
</dbReference>
<sequence length="470" mass="53187">MYGFVNYALELLVLKNFGLSVWEQIKKKAEIAMEGQFLVRQIYDDEITYNLIGAAVEILNIPADSILELFGKTFFEFCQDSGFDKILQVLGATPRDFLQNLDALHDHLGTLYPGMRAPSFRCTEKDGSLILHYYSERPGLEHIVIGIVKAVASKLHGVEVNIEIIKRKGEPLDDDEVERSQQIASSSSDMNLSNAVDGDGLRETNNNDEGQQKNSQTSCANRTTDKNPSSDSNFEGIKNDGNSDNEFSSRRPSHPSIHLHESFDESKANECLRLWKNKSDDIERSDHVQFLITETLGASRTAQTNVEEKEPPDEVDFFCEGSLISPSTFSKIFPFHLMFDRNMKIVQAGKSVSRVIPRVSDSDCPLLEVLEAIRPHLQLTFENILAHINTIYVLQTRPGAMEKQERYLRLKGQMLYIVESDLILFQCYPSVMNLNDLTETITVSHPDINYNFEKQIVSLKSLQIQISLNP</sequence>
<evidence type="ECO:0000256" key="7">
    <source>
        <dbReference type="ARBA" id="ARBA00023293"/>
    </source>
</evidence>
<dbReference type="GO" id="GO:0020037">
    <property type="term" value="F:heme binding"/>
    <property type="evidence" value="ECO:0007669"/>
    <property type="project" value="InterPro"/>
</dbReference>
<name>A0A7R8V398_HERIL</name>
<evidence type="ECO:0000256" key="5">
    <source>
        <dbReference type="ARBA" id="ARBA00022741"/>
    </source>
</evidence>
<dbReference type="InterPro" id="IPR042463">
    <property type="entry name" value="HNOB_dom_associated_sf"/>
</dbReference>
<comment type="cofactor">
    <cofactor evidence="1">
        <name>heme</name>
        <dbReference type="ChEBI" id="CHEBI:30413"/>
    </cofactor>
</comment>
<dbReference type="SUPFAM" id="SSF111126">
    <property type="entry name" value="Ligand-binding domain in the NO signalling and Golgi transport"/>
    <property type="match status" value="1"/>
</dbReference>
<dbReference type="Pfam" id="PF07700">
    <property type="entry name" value="HNOB"/>
    <property type="match status" value="1"/>
</dbReference>
<dbReference type="PANTHER" id="PTHR45655:SF2">
    <property type="entry name" value="GUANYLATE CYCLASE SOLUBLE SUBUNIT BETA-1"/>
    <property type="match status" value="1"/>
</dbReference>
<keyword evidence="7" id="KW-0141">cGMP biosynthesis</keyword>
<dbReference type="Gene3D" id="3.90.1520.10">
    <property type="entry name" value="H-NOX domain"/>
    <property type="match status" value="1"/>
</dbReference>
<evidence type="ECO:0000313" key="12">
    <source>
        <dbReference type="Proteomes" id="UP000594454"/>
    </source>
</evidence>
<dbReference type="Proteomes" id="UP000594454">
    <property type="component" value="Chromosome 6"/>
</dbReference>
<evidence type="ECO:0000313" key="11">
    <source>
        <dbReference type="EMBL" id="CAD7091858.1"/>
    </source>
</evidence>
<feature type="domain" description="Heme NO-binding" evidence="9">
    <location>
        <begin position="2"/>
        <end position="163"/>
    </location>
</feature>
<evidence type="ECO:0000256" key="6">
    <source>
        <dbReference type="ARBA" id="ARBA00023004"/>
    </source>
</evidence>
<feature type="domain" description="Haem NO binding associated" evidence="10">
    <location>
        <begin position="324"/>
        <end position="440"/>
    </location>
</feature>
<evidence type="ECO:0000256" key="3">
    <source>
        <dbReference type="ARBA" id="ARBA00022617"/>
    </source>
</evidence>
<keyword evidence="5" id="KW-0547">Nucleotide-binding</keyword>
<dbReference type="AlphaFoldDB" id="A0A7R8V398"/>
<keyword evidence="12" id="KW-1185">Reference proteome</keyword>
<dbReference type="GO" id="GO:0019934">
    <property type="term" value="P:cGMP-mediated signaling"/>
    <property type="evidence" value="ECO:0007669"/>
    <property type="project" value="TreeGrafter"/>
</dbReference>
<dbReference type="GO" id="GO:0004383">
    <property type="term" value="F:guanylate cyclase activity"/>
    <property type="evidence" value="ECO:0007669"/>
    <property type="project" value="UniProtKB-EC"/>
</dbReference>
<dbReference type="InterPro" id="IPR011645">
    <property type="entry name" value="HNOB_dom_associated"/>
</dbReference>
<proteinExistence type="predicted"/>
<dbReference type="InterPro" id="IPR038158">
    <property type="entry name" value="H-NOX_domain_sf"/>
</dbReference>
<dbReference type="InterPro" id="IPR011644">
    <property type="entry name" value="Heme_NO-bd"/>
</dbReference>
<dbReference type="Pfam" id="PF07701">
    <property type="entry name" value="HNOBA"/>
    <property type="match status" value="1"/>
</dbReference>
<keyword evidence="4" id="KW-0479">Metal-binding</keyword>
<dbReference type="EMBL" id="LR899014">
    <property type="protein sequence ID" value="CAD7091858.1"/>
    <property type="molecule type" value="Genomic_DNA"/>
</dbReference>
<gene>
    <name evidence="11" type="ORF">HERILL_LOCUS14257</name>
</gene>
<evidence type="ECO:0000259" key="10">
    <source>
        <dbReference type="Pfam" id="PF07701"/>
    </source>
</evidence>
<keyword evidence="3" id="KW-0349">Heme</keyword>
<feature type="compositionally biased region" description="Polar residues" evidence="8">
    <location>
        <begin position="203"/>
        <end position="233"/>
    </location>
</feature>
<reference evidence="11 12" key="1">
    <citation type="submission" date="2020-11" db="EMBL/GenBank/DDBJ databases">
        <authorList>
            <person name="Wallbank WR R."/>
            <person name="Pardo Diaz C."/>
            <person name="Kozak K."/>
            <person name="Martin S."/>
            <person name="Jiggins C."/>
            <person name="Moest M."/>
            <person name="Warren A I."/>
            <person name="Generalovic N T."/>
            <person name="Byers J.R.P. K."/>
            <person name="Montejo-Kovacevich G."/>
            <person name="Yen C E."/>
        </authorList>
    </citation>
    <scope>NUCLEOTIDE SEQUENCE [LARGE SCALE GENOMIC DNA]</scope>
</reference>
<organism evidence="11 12">
    <name type="scientific">Hermetia illucens</name>
    <name type="common">Black soldier fly</name>
    <dbReference type="NCBI Taxonomy" id="343691"/>
    <lineage>
        <taxon>Eukaryota</taxon>
        <taxon>Metazoa</taxon>
        <taxon>Ecdysozoa</taxon>
        <taxon>Arthropoda</taxon>
        <taxon>Hexapoda</taxon>
        <taxon>Insecta</taxon>
        <taxon>Pterygota</taxon>
        <taxon>Neoptera</taxon>
        <taxon>Endopterygota</taxon>
        <taxon>Diptera</taxon>
        <taxon>Brachycera</taxon>
        <taxon>Stratiomyomorpha</taxon>
        <taxon>Stratiomyidae</taxon>
        <taxon>Hermetiinae</taxon>
        <taxon>Hermetia</taxon>
    </lineage>
</organism>
<evidence type="ECO:0000259" key="9">
    <source>
        <dbReference type="Pfam" id="PF07700"/>
    </source>
</evidence>
<dbReference type="InterPro" id="IPR024096">
    <property type="entry name" value="NO_sig/Golgi_transp_ligand-bd"/>
</dbReference>
<dbReference type="Gene3D" id="3.30.450.260">
    <property type="entry name" value="Haem NO binding associated domain"/>
    <property type="match status" value="1"/>
</dbReference>
<dbReference type="GO" id="GO:0008074">
    <property type="term" value="C:guanylate cyclase complex, soluble"/>
    <property type="evidence" value="ECO:0007669"/>
    <property type="project" value="TreeGrafter"/>
</dbReference>
<dbReference type="FunFam" id="3.30.450.260:FF:000002">
    <property type="entry name" value="guanylate cyclase soluble subunit alpha-2"/>
    <property type="match status" value="1"/>
</dbReference>
<dbReference type="GO" id="GO:0046872">
    <property type="term" value="F:metal ion binding"/>
    <property type="evidence" value="ECO:0007669"/>
    <property type="project" value="UniProtKB-KW"/>
</dbReference>
<accession>A0A7R8V398</accession>
<evidence type="ECO:0000256" key="4">
    <source>
        <dbReference type="ARBA" id="ARBA00022723"/>
    </source>
</evidence>
<dbReference type="EC" id="4.6.1.2" evidence="2"/>